<name>A0A392T5L4_9FABA</name>
<evidence type="ECO:0000313" key="3">
    <source>
        <dbReference type="Proteomes" id="UP000265520"/>
    </source>
</evidence>
<protein>
    <submittedName>
        <fullName evidence="2">Uncharacterized protein</fullName>
    </submittedName>
</protein>
<sequence>KHALWRCSGAYNALQGNKLYLHAFVAGGTVSCGVLATVLHAVANAFAVDYLGLILSAHVVFFPSISLSLFCIDFFPFDITLCPFDHFLH</sequence>
<keyword evidence="1" id="KW-0472">Membrane</keyword>
<proteinExistence type="predicted"/>
<feature type="transmembrane region" description="Helical" evidence="1">
    <location>
        <begin position="20"/>
        <end position="43"/>
    </location>
</feature>
<evidence type="ECO:0000256" key="1">
    <source>
        <dbReference type="SAM" id="Phobius"/>
    </source>
</evidence>
<keyword evidence="3" id="KW-1185">Reference proteome</keyword>
<keyword evidence="1" id="KW-0812">Transmembrane</keyword>
<accession>A0A392T5L4</accession>
<dbReference type="EMBL" id="LXQA010496571">
    <property type="protein sequence ID" value="MCI55450.1"/>
    <property type="molecule type" value="Genomic_DNA"/>
</dbReference>
<dbReference type="Proteomes" id="UP000265520">
    <property type="component" value="Unassembled WGS sequence"/>
</dbReference>
<reference evidence="2 3" key="1">
    <citation type="journal article" date="2018" name="Front. Plant Sci.">
        <title>Red Clover (Trifolium pratense) and Zigzag Clover (T. medium) - A Picture of Genomic Similarities and Differences.</title>
        <authorList>
            <person name="Dluhosova J."/>
            <person name="Istvanek J."/>
            <person name="Nedelnik J."/>
            <person name="Repkova J."/>
        </authorList>
    </citation>
    <scope>NUCLEOTIDE SEQUENCE [LARGE SCALE GENOMIC DNA]</scope>
    <source>
        <strain evidence="3">cv. 10/8</strain>
        <tissue evidence="2">Leaf</tissue>
    </source>
</reference>
<comment type="caution">
    <text evidence="2">The sequence shown here is derived from an EMBL/GenBank/DDBJ whole genome shotgun (WGS) entry which is preliminary data.</text>
</comment>
<dbReference type="AlphaFoldDB" id="A0A392T5L4"/>
<feature type="transmembrane region" description="Helical" evidence="1">
    <location>
        <begin position="50"/>
        <end position="75"/>
    </location>
</feature>
<evidence type="ECO:0000313" key="2">
    <source>
        <dbReference type="EMBL" id="MCI55450.1"/>
    </source>
</evidence>
<organism evidence="2 3">
    <name type="scientific">Trifolium medium</name>
    <dbReference type="NCBI Taxonomy" id="97028"/>
    <lineage>
        <taxon>Eukaryota</taxon>
        <taxon>Viridiplantae</taxon>
        <taxon>Streptophyta</taxon>
        <taxon>Embryophyta</taxon>
        <taxon>Tracheophyta</taxon>
        <taxon>Spermatophyta</taxon>
        <taxon>Magnoliopsida</taxon>
        <taxon>eudicotyledons</taxon>
        <taxon>Gunneridae</taxon>
        <taxon>Pentapetalae</taxon>
        <taxon>rosids</taxon>
        <taxon>fabids</taxon>
        <taxon>Fabales</taxon>
        <taxon>Fabaceae</taxon>
        <taxon>Papilionoideae</taxon>
        <taxon>50 kb inversion clade</taxon>
        <taxon>NPAAA clade</taxon>
        <taxon>Hologalegina</taxon>
        <taxon>IRL clade</taxon>
        <taxon>Trifolieae</taxon>
        <taxon>Trifolium</taxon>
    </lineage>
</organism>
<keyword evidence="1" id="KW-1133">Transmembrane helix</keyword>
<feature type="non-terminal residue" evidence="2">
    <location>
        <position position="1"/>
    </location>
</feature>